<keyword evidence="3" id="KW-0731">Sigma factor</keyword>
<dbReference type="InterPro" id="IPR013324">
    <property type="entry name" value="RNA_pol_sigma_r3/r4-like"/>
</dbReference>
<dbReference type="Pfam" id="PF08281">
    <property type="entry name" value="Sigma70_r4_2"/>
    <property type="match status" value="1"/>
</dbReference>
<gene>
    <name evidence="7" type="primary">sigM</name>
    <name evidence="7" type="ORF">V22_39460</name>
</gene>
<dbReference type="GO" id="GO:0003677">
    <property type="term" value="F:DNA binding"/>
    <property type="evidence" value="ECO:0007669"/>
    <property type="project" value="InterPro"/>
</dbReference>
<dbReference type="InterPro" id="IPR013325">
    <property type="entry name" value="RNA_pol_sigma_r2"/>
</dbReference>
<sequence>MNESDKAEQFVTLLTENQSRLFGYIYSLLGDRNRTADVLQETNLVLWRKVEEFQIDKPFCPWAFSVARYQVLAHLRDRKRDRMLLNEELVDLVSPHVEKQATQVDAMREALQPCLQQLTEANRELIEHRYFQLRKLSDIANLVDRTVGAVKLALLRVRRQLADCVEKRMTAEG</sequence>
<dbReference type="InterPro" id="IPR007627">
    <property type="entry name" value="RNA_pol_sigma70_r2"/>
</dbReference>
<dbReference type="AlphaFoldDB" id="A0A517TE72"/>
<evidence type="ECO:0000256" key="1">
    <source>
        <dbReference type="ARBA" id="ARBA00010641"/>
    </source>
</evidence>
<dbReference type="SUPFAM" id="SSF88946">
    <property type="entry name" value="Sigma2 domain of RNA polymerase sigma factors"/>
    <property type="match status" value="1"/>
</dbReference>
<keyword evidence="8" id="KW-1185">Reference proteome</keyword>
<name>A0A517TE72_9PLAN</name>
<evidence type="ECO:0000256" key="2">
    <source>
        <dbReference type="ARBA" id="ARBA00023015"/>
    </source>
</evidence>
<dbReference type="PANTHER" id="PTHR43133:SF51">
    <property type="entry name" value="RNA POLYMERASE SIGMA FACTOR"/>
    <property type="match status" value="1"/>
</dbReference>
<keyword evidence="2" id="KW-0805">Transcription regulation</keyword>
<dbReference type="Gene3D" id="1.10.10.10">
    <property type="entry name" value="Winged helix-like DNA-binding domain superfamily/Winged helix DNA-binding domain"/>
    <property type="match status" value="1"/>
</dbReference>
<dbReference type="NCBIfam" id="TIGR02937">
    <property type="entry name" value="sigma70-ECF"/>
    <property type="match status" value="1"/>
</dbReference>
<dbReference type="Gene3D" id="1.10.1740.10">
    <property type="match status" value="1"/>
</dbReference>
<organism evidence="7 8">
    <name type="scientific">Calycomorphotria hydatis</name>
    <dbReference type="NCBI Taxonomy" id="2528027"/>
    <lineage>
        <taxon>Bacteria</taxon>
        <taxon>Pseudomonadati</taxon>
        <taxon>Planctomycetota</taxon>
        <taxon>Planctomycetia</taxon>
        <taxon>Planctomycetales</taxon>
        <taxon>Planctomycetaceae</taxon>
        <taxon>Calycomorphotria</taxon>
    </lineage>
</organism>
<feature type="domain" description="RNA polymerase sigma-70 region 2" evidence="5">
    <location>
        <begin position="13"/>
        <end position="80"/>
    </location>
</feature>
<dbReference type="KEGG" id="chya:V22_39460"/>
<dbReference type="GO" id="GO:0006352">
    <property type="term" value="P:DNA-templated transcription initiation"/>
    <property type="evidence" value="ECO:0007669"/>
    <property type="project" value="InterPro"/>
</dbReference>
<feature type="domain" description="RNA polymerase sigma factor 70 region 4 type 2" evidence="6">
    <location>
        <begin position="109"/>
        <end position="161"/>
    </location>
</feature>
<dbReference type="Proteomes" id="UP000319976">
    <property type="component" value="Chromosome"/>
</dbReference>
<evidence type="ECO:0000259" key="5">
    <source>
        <dbReference type="Pfam" id="PF04542"/>
    </source>
</evidence>
<dbReference type="SUPFAM" id="SSF88659">
    <property type="entry name" value="Sigma3 and sigma4 domains of RNA polymerase sigma factors"/>
    <property type="match status" value="1"/>
</dbReference>
<accession>A0A517TE72</accession>
<evidence type="ECO:0000256" key="3">
    <source>
        <dbReference type="ARBA" id="ARBA00023082"/>
    </source>
</evidence>
<dbReference type="InterPro" id="IPR036388">
    <property type="entry name" value="WH-like_DNA-bd_sf"/>
</dbReference>
<dbReference type="GO" id="GO:0016987">
    <property type="term" value="F:sigma factor activity"/>
    <property type="evidence" value="ECO:0007669"/>
    <property type="project" value="UniProtKB-KW"/>
</dbReference>
<evidence type="ECO:0000256" key="4">
    <source>
        <dbReference type="ARBA" id="ARBA00023163"/>
    </source>
</evidence>
<dbReference type="PANTHER" id="PTHR43133">
    <property type="entry name" value="RNA POLYMERASE ECF-TYPE SIGMA FACTO"/>
    <property type="match status" value="1"/>
</dbReference>
<dbReference type="InterPro" id="IPR014331">
    <property type="entry name" value="RNA_pol_sigma70_ECF_RHOBA"/>
</dbReference>
<dbReference type="RefSeq" id="WP_145265947.1">
    <property type="nucleotide sequence ID" value="NZ_CP036316.1"/>
</dbReference>
<dbReference type="NCBIfam" id="TIGR02989">
    <property type="entry name" value="Sig-70_gvs1"/>
    <property type="match status" value="1"/>
</dbReference>
<proteinExistence type="inferred from homology"/>
<comment type="similarity">
    <text evidence="1">Belongs to the sigma-70 factor family. ECF subfamily.</text>
</comment>
<dbReference type="InterPro" id="IPR039425">
    <property type="entry name" value="RNA_pol_sigma-70-like"/>
</dbReference>
<keyword evidence="4" id="KW-0804">Transcription</keyword>
<evidence type="ECO:0000313" key="8">
    <source>
        <dbReference type="Proteomes" id="UP000319976"/>
    </source>
</evidence>
<evidence type="ECO:0000259" key="6">
    <source>
        <dbReference type="Pfam" id="PF08281"/>
    </source>
</evidence>
<dbReference type="InterPro" id="IPR013249">
    <property type="entry name" value="RNA_pol_sigma70_r4_t2"/>
</dbReference>
<evidence type="ECO:0000313" key="7">
    <source>
        <dbReference type="EMBL" id="QDT66675.1"/>
    </source>
</evidence>
<dbReference type="OrthoDB" id="6383365at2"/>
<dbReference type="EMBL" id="CP036316">
    <property type="protein sequence ID" value="QDT66675.1"/>
    <property type="molecule type" value="Genomic_DNA"/>
</dbReference>
<dbReference type="Pfam" id="PF04542">
    <property type="entry name" value="Sigma70_r2"/>
    <property type="match status" value="1"/>
</dbReference>
<protein>
    <submittedName>
        <fullName evidence="7">RNA polymerase sigma factor SigM</fullName>
    </submittedName>
</protein>
<dbReference type="InterPro" id="IPR014284">
    <property type="entry name" value="RNA_pol_sigma-70_dom"/>
</dbReference>
<reference evidence="7 8" key="1">
    <citation type="submission" date="2019-02" db="EMBL/GenBank/DDBJ databases">
        <title>Deep-cultivation of Planctomycetes and their phenomic and genomic characterization uncovers novel biology.</title>
        <authorList>
            <person name="Wiegand S."/>
            <person name="Jogler M."/>
            <person name="Boedeker C."/>
            <person name="Pinto D."/>
            <person name="Vollmers J."/>
            <person name="Rivas-Marin E."/>
            <person name="Kohn T."/>
            <person name="Peeters S.H."/>
            <person name="Heuer A."/>
            <person name="Rast P."/>
            <person name="Oberbeckmann S."/>
            <person name="Bunk B."/>
            <person name="Jeske O."/>
            <person name="Meyerdierks A."/>
            <person name="Storesund J.E."/>
            <person name="Kallscheuer N."/>
            <person name="Luecker S."/>
            <person name="Lage O.M."/>
            <person name="Pohl T."/>
            <person name="Merkel B.J."/>
            <person name="Hornburger P."/>
            <person name="Mueller R.-W."/>
            <person name="Bruemmer F."/>
            <person name="Labrenz M."/>
            <person name="Spormann A.M."/>
            <person name="Op den Camp H."/>
            <person name="Overmann J."/>
            <person name="Amann R."/>
            <person name="Jetten M.S.M."/>
            <person name="Mascher T."/>
            <person name="Medema M.H."/>
            <person name="Devos D.P."/>
            <person name="Kaster A.-K."/>
            <person name="Ovreas L."/>
            <person name="Rohde M."/>
            <person name="Galperin M.Y."/>
            <person name="Jogler C."/>
        </authorList>
    </citation>
    <scope>NUCLEOTIDE SEQUENCE [LARGE SCALE GENOMIC DNA]</scope>
    <source>
        <strain evidence="7 8">V22</strain>
    </source>
</reference>